<gene>
    <name evidence="8" type="ORF">GW587_02500</name>
</gene>
<dbReference type="RefSeq" id="WP_166098119.1">
    <property type="nucleotide sequence ID" value="NZ_JAADJT010000001.1"/>
</dbReference>
<evidence type="ECO:0000313" key="9">
    <source>
        <dbReference type="Proteomes" id="UP000666369"/>
    </source>
</evidence>
<comment type="caution">
    <text evidence="8">The sequence shown here is derived from an EMBL/GenBank/DDBJ whole genome shotgun (WGS) entry which is preliminary data.</text>
</comment>
<keyword evidence="9" id="KW-1185">Reference proteome</keyword>
<organism evidence="8 9">
    <name type="scientific">Duganella aceris</name>
    <dbReference type="NCBI Taxonomy" id="2703883"/>
    <lineage>
        <taxon>Bacteria</taxon>
        <taxon>Pseudomonadati</taxon>
        <taxon>Pseudomonadota</taxon>
        <taxon>Betaproteobacteria</taxon>
        <taxon>Burkholderiales</taxon>
        <taxon>Oxalobacteraceae</taxon>
        <taxon>Telluria group</taxon>
        <taxon>Duganella</taxon>
    </lineage>
</organism>
<protein>
    <submittedName>
        <fullName evidence="8">DUF3817 domain-containing protein</fullName>
    </submittedName>
</protein>
<feature type="domain" description="DUF3817" evidence="7">
    <location>
        <begin position="8"/>
        <end position="95"/>
    </location>
</feature>
<reference evidence="8 9" key="1">
    <citation type="submission" date="2020-01" db="EMBL/GenBank/DDBJ databases">
        <authorList>
            <person name="Lee S.D."/>
        </authorList>
    </citation>
    <scope>NUCLEOTIDE SEQUENCE [LARGE SCALE GENOMIC DNA]</scope>
    <source>
        <strain evidence="8 9">SAP-35</strain>
    </source>
</reference>
<evidence type="ECO:0000256" key="6">
    <source>
        <dbReference type="SAM" id="Phobius"/>
    </source>
</evidence>
<dbReference type="InterPro" id="IPR023845">
    <property type="entry name" value="DUF3817_TM"/>
</dbReference>
<evidence type="ECO:0000256" key="5">
    <source>
        <dbReference type="ARBA" id="ARBA00023136"/>
    </source>
</evidence>
<feature type="transmembrane region" description="Helical" evidence="6">
    <location>
        <begin position="74"/>
        <end position="94"/>
    </location>
</feature>
<keyword evidence="2" id="KW-1003">Cell membrane</keyword>
<sequence length="100" mass="10909">MERDPRYLKLLAVLSAAQAASFVALLGVALPVKYFAGYGGAVTTIGALHGVLWLLYMWVVLAMTTLKMWRGAQILRLVFSPLLPFGGFATARWISHLSGE</sequence>
<evidence type="ECO:0000259" key="7">
    <source>
        <dbReference type="Pfam" id="PF12823"/>
    </source>
</evidence>
<evidence type="ECO:0000256" key="3">
    <source>
        <dbReference type="ARBA" id="ARBA00022692"/>
    </source>
</evidence>
<keyword evidence="5 6" id="KW-0472">Membrane</keyword>
<comment type="subcellular location">
    <subcellularLocation>
        <location evidence="1">Cell membrane</location>
        <topology evidence="1">Multi-pass membrane protein</topology>
    </subcellularLocation>
</comment>
<keyword evidence="4 6" id="KW-1133">Transmembrane helix</keyword>
<accession>A0ABX0FF02</accession>
<proteinExistence type="predicted"/>
<evidence type="ECO:0000256" key="4">
    <source>
        <dbReference type="ARBA" id="ARBA00022989"/>
    </source>
</evidence>
<name>A0ABX0FF02_9BURK</name>
<evidence type="ECO:0000256" key="2">
    <source>
        <dbReference type="ARBA" id="ARBA00022475"/>
    </source>
</evidence>
<feature type="transmembrane region" description="Helical" evidence="6">
    <location>
        <begin position="7"/>
        <end position="29"/>
    </location>
</feature>
<evidence type="ECO:0000313" key="8">
    <source>
        <dbReference type="EMBL" id="NGZ83132.1"/>
    </source>
</evidence>
<dbReference type="NCBIfam" id="TIGR03954">
    <property type="entry name" value="integ_memb_HG"/>
    <property type="match status" value="1"/>
</dbReference>
<keyword evidence="3 6" id="KW-0812">Transmembrane</keyword>
<dbReference type="Pfam" id="PF12823">
    <property type="entry name" value="DUF3817"/>
    <property type="match status" value="1"/>
</dbReference>
<dbReference type="PANTHER" id="PTHR40077">
    <property type="entry name" value="MEMBRANE PROTEIN-RELATED"/>
    <property type="match status" value="1"/>
</dbReference>
<dbReference type="Proteomes" id="UP000666369">
    <property type="component" value="Unassembled WGS sequence"/>
</dbReference>
<dbReference type="PANTHER" id="PTHR40077:SF1">
    <property type="entry name" value="MEMBRANE PROTEIN"/>
    <property type="match status" value="1"/>
</dbReference>
<evidence type="ECO:0000256" key="1">
    <source>
        <dbReference type="ARBA" id="ARBA00004651"/>
    </source>
</evidence>
<dbReference type="EMBL" id="JAADJT010000001">
    <property type="protein sequence ID" value="NGZ83132.1"/>
    <property type="molecule type" value="Genomic_DNA"/>
</dbReference>
<reference evidence="9" key="2">
    <citation type="submission" date="2023-07" db="EMBL/GenBank/DDBJ databases">
        <title>Duganella aceri sp. nov., isolated from tree sap.</title>
        <authorList>
            <person name="Kim I.S."/>
        </authorList>
    </citation>
    <scope>NUCLEOTIDE SEQUENCE [LARGE SCALE GENOMIC DNA]</scope>
    <source>
        <strain evidence="9">SAP-35</strain>
    </source>
</reference>
<feature type="transmembrane region" description="Helical" evidence="6">
    <location>
        <begin position="35"/>
        <end position="62"/>
    </location>
</feature>